<dbReference type="STRING" id="692275.M3AVC9"/>
<protein>
    <submittedName>
        <fullName evidence="2">S-adenosyl-L-methionine-dependent methyltransferase</fullName>
    </submittedName>
</protein>
<dbReference type="Pfam" id="PF13847">
    <property type="entry name" value="Methyltransf_31"/>
    <property type="match status" value="1"/>
</dbReference>
<keyword evidence="2" id="KW-0808">Transferase</keyword>
<dbReference type="OrthoDB" id="10017101at2759"/>
<dbReference type="Gene3D" id="3.40.50.150">
    <property type="entry name" value="Vaccinia Virus protein VP39"/>
    <property type="match status" value="1"/>
</dbReference>
<dbReference type="EMBL" id="KB456268">
    <property type="protein sequence ID" value="EMF10006.1"/>
    <property type="molecule type" value="Genomic_DNA"/>
</dbReference>
<dbReference type="Proteomes" id="UP000016931">
    <property type="component" value="Unassembled WGS sequence"/>
</dbReference>
<dbReference type="CDD" id="cd02440">
    <property type="entry name" value="AdoMet_MTases"/>
    <property type="match status" value="1"/>
</dbReference>
<dbReference type="RefSeq" id="XP_016758127.1">
    <property type="nucleotide sequence ID" value="XM_016909148.1"/>
</dbReference>
<dbReference type="GeneID" id="27906285"/>
<keyword evidence="3" id="KW-1185">Reference proteome</keyword>
<feature type="domain" description="Methyltransferase" evidence="1">
    <location>
        <begin position="47"/>
        <end position="154"/>
    </location>
</feature>
<dbReference type="eggNOG" id="KOG1269">
    <property type="taxonomic scope" value="Eukaryota"/>
</dbReference>
<dbReference type="GO" id="GO:0032259">
    <property type="term" value="P:methylation"/>
    <property type="evidence" value="ECO:0007669"/>
    <property type="project" value="UniProtKB-KW"/>
</dbReference>
<dbReference type="PANTHER" id="PTHR43591">
    <property type="entry name" value="METHYLTRANSFERASE"/>
    <property type="match status" value="1"/>
</dbReference>
<name>M3AVC9_SPHMS</name>
<gene>
    <name evidence="2" type="ORF">SEPMUDRAFT_50101</name>
</gene>
<dbReference type="SUPFAM" id="SSF53335">
    <property type="entry name" value="S-adenosyl-L-methionine-dependent methyltransferases"/>
    <property type="match status" value="1"/>
</dbReference>
<evidence type="ECO:0000313" key="2">
    <source>
        <dbReference type="EMBL" id="EMF10006.1"/>
    </source>
</evidence>
<keyword evidence="2" id="KW-0489">Methyltransferase</keyword>
<evidence type="ECO:0000313" key="3">
    <source>
        <dbReference type="Proteomes" id="UP000016931"/>
    </source>
</evidence>
<evidence type="ECO:0000259" key="1">
    <source>
        <dbReference type="Pfam" id="PF13847"/>
    </source>
</evidence>
<dbReference type="InterPro" id="IPR025714">
    <property type="entry name" value="Methyltranfer_dom"/>
</dbReference>
<dbReference type="AlphaFoldDB" id="M3AVC9"/>
<dbReference type="OMA" id="LSFGTWC"/>
<proteinExistence type="predicted"/>
<dbReference type="InterPro" id="IPR029063">
    <property type="entry name" value="SAM-dependent_MTases_sf"/>
</dbReference>
<accession>M3AVC9</accession>
<dbReference type="GO" id="GO:0008168">
    <property type="term" value="F:methyltransferase activity"/>
    <property type="evidence" value="ECO:0007669"/>
    <property type="project" value="UniProtKB-KW"/>
</dbReference>
<dbReference type="PANTHER" id="PTHR43591:SF24">
    <property type="entry name" value="2-METHOXY-6-POLYPRENYL-1,4-BENZOQUINOL METHYLASE, MITOCHONDRIAL"/>
    <property type="match status" value="1"/>
</dbReference>
<reference evidence="2 3" key="1">
    <citation type="journal article" date="2012" name="PLoS Pathog.">
        <title>Diverse lifestyles and strategies of plant pathogenesis encoded in the genomes of eighteen Dothideomycetes fungi.</title>
        <authorList>
            <person name="Ohm R.A."/>
            <person name="Feau N."/>
            <person name="Henrissat B."/>
            <person name="Schoch C.L."/>
            <person name="Horwitz B.A."/>
            <person name="Barry K.W."/>
            <person name="Condon B.J."/>
            <person name="Copeland A.C."/>
            <person name="Dhillon B."/>
            <person name="Glaser F."/>
            <person name="Hesse C.N."/>
            <person name="Kosti I."/>
            <person name="LaButti K."/>
            <person name="Lindquist E.A."/>
            <person name="Lucas S."/>
            <person name="Salamov A.A."/>
            <person name="Bradshaw R.E."/>
            <person name="Ciuffetti L."/>
            <person name="Hamelin R.C."/>
            <person name="Kema G.H.J."/>
            <person name="Lawrence C."/>
            <person name="Scott J.A."/>
            <person name="Spatafora J.W."/>
            <person name="Turgeon B.G."/>
            <person name="de Wit P.J.G.M."/>
            <person name="Zhong S."/>
            <person name="Goodwin S.B."/>
            <person name="Grigoriev I.V."/>
        </authorList>
    </citation>
    <scope>NUCLEOTIDE SEQUENCE [LARGE SCALE GENOMIC DNA]</scope>
    <source>
        <strain evidence="2 3">SO2202</strain>
    </source>
</reference>
<sequence>MASTTRGSNPYIPGHKPKHIANHTWRTAENSSAYVLPTLKEKVLKNPQIQALDCAAGPGTITASLAKYFPQGHIIATDLSPEIVAQAAEYARSIGVTNVSAQVASIYDLPFESDKFDFVHAGQILCHLDQPLKALKEMIRVCKPGGIVAVRESDVRMFNVWPEVKGLMDTLELWKRVMEASGGSYNMGVRLLSLALEAGIERSAIQASMGTWSYSTPEEREIWGGTIAVRLREGNMRNLIVEHKLGWTLEQLDAMADDWDKWIETEDGWFGAMNGEIIITKP</sequence>
<dbReference type="HOGENOM" id="CLU_057148_1_0_1"/>
<organism evidence="2 3">
    <name type="scientific">Sphaerulina musiva (strain SO2202)</name>
    <name type="common">Poplar stem canker fungus</name>
    <name type="synonym">Septoria musiva</name>
    <dbReference type="NCBI Taxonomy" id="692275"/>
    <lineage>
        <taxon>Eukaryota</taxon>
        <taxon>Fungi</taxon>
        <taxon>Dikarya</taxon>
        <taxon>Ascomycota</taxon>
        <taxon>Pezizomycotina</taxon>
        <taxon>Dothideomycetes</taxon>
        <taxon>Dothideomycetidae</taxon>
        <taxon>Mycosphaerellales</taxon>
        <taxon>Mycosphaerellaceae</taxon>
        <taxon>Sphaerulina</taxon>
    </lineage>
</organism>